<dbReference type="InterPro" id="IPR033772">
    <property type="entry name" value="UPA"/>
</dbReference>
<dbReference type="PANTHER" id="PTHR12582:SF4">
    <property type="entry name" value="NETRIN RECEPTOR UNC5A"/>
    <property type="match status" value="1"/>
</dbReference>
<dbReference type="InterPro" id="IPR011029">
    <property type="entry name" value="DEATH-like_dom_sf"/>
</dbReference>
<reference evidence="3 4" key="1">
    <citation type="submission" date="2019-03" db="EMBL/GenBank/DDBJ databases">
        <title>First draft genome of Liparis tanakae, snailfish: a comprehensive survey of snailfish specific genes.</title>
        <authorList>
            <person name="Kim W."/>
            <person name="Song I."/>
            <person name="Jeong J.-H."/>
            <person name="Kim D."/>
            <person name="Kim S."/>
            <person name="Ryu S."/>
            <person name="Song J.Y."/>
            <person name="Lee S.K."/>
        </authorList>
    </citation>
    <scope>NUCLEOTIDE SEQUENCE [LARGE SCALE GENOMIC DNA]</scope>
    <source>
        <tissue evidence="3">Muscle</tissue>
    </source>
</reference>
<organism evidence="3 4">
    <name type="scientific">Liparis tanakae</name>
    <name type="common">Tanaka's snailfish</name>
    <dbReference type="NCBI Taxonomy" id="230148"/>
    <lineage>
        <taxon>Eukaryota</taxon>
        <taxon>Metazoa</taxon>
        <taxon>Chordata</taxon>
        <taxon>Craniata</taxon>
        <taxon>Vertebrata</taxon>
        <taxon>Euteleostomi</taxon>
        <taxon>Actinopterygii</taxon>
        <taxon>Neopterygii</taxon>
        <taxon>Teleostei</taxon>
        <taxon>Neoteleostei</taxon>
        <taxon>Acanthomorphata</taxon>
        <taxon>Eupercaria</taxon>
        <taxon>Perciformes</taxon>
        <taxon>Cottioidei</taxon>
        <taxon>Cottales</taxon>
        <taxon>Liparidae</taxon>
        <taxon>Liparis</taxon>
    </lineage>
</organism>
<dbReference type="InterPro" id="IPR000488">
    <property type="entry name" value="Death_dom"/>
</dbReference>
<accession>A0A4Z2EIB8</accession>
<proteinExistence type="predicted"/>
<feature type="compositionally biased region" description="Basic and acidic residues" evidence="1">
    <location>
        <begin position="13"/>
        <end position="29"/>
    </location>
</feature>
<dbReference type="FunFam" id="1.10.533.10:FF:000001">
    <property type="entry name" value="Unc-5 netrin receptor B"/>
    <property type="match status" value="1"/>
</dbReference>
<evidence type="ECO:0000313" key="3">
    <source>
        <dbReference type="EMBL" id="TNN28573.1"/>
    </source>
</evidence>
<feature type="region of interest" description="Disordered" evidence="1">
    <location>
        <begin position="1"/>
        <end position="29"/>
    </location>
</feature>
<dbReference type="GO" id="GO:0016020">
    <property type="term" value="C:membrane"/>
    <property type="evidence" value="ECO:0007669"/>
    <property type="project" value="InterPro"/>
</dbReference>
<keyword evidence="3" id="KW-0675">Receptor</keyword>
<dbReference type="Proteomes" id="UP000314294">
    <property type="component" value="Unassembled WGS sequence"/>
</dbReference>
<dbReference type="SUPFAM" id="SSF47986">
    <property type="entry name" value="DEATH domain"/>
    <property type="match status" value="1"/>
</dbReference>
<dbReference type="PANTHER" id="PTHR12582">
    <property type="entry name" value="NETRIN RECEPTOR UNC5"/>
    <property type="match status" value="1"/>
</dbReference>
<sequence>MRPESGAEGGVDEPLHESLEAPERRRPPGRTKERWLDLHVLFREDEPLWETLTSLLSRRSSGGLRSVGPAPVAMTPGLRLRPLTAFLLQEIPFYHLWNGSQRYLHCTFTLERLSLSTCELSCQLCVWQVEGEGQSFGLDFNIAKDSRAVDSEFLLMDGAAAALAGPSAFQIPYLIRQKICSSLDAPCPHGADWRLLAQRLQLERHMSFFASRASPTSLILDLWEAQHFYSGNINQLAAVMADIGKQEAMIFLVSDGEC</sequence>
<evidence type="ECO:0000259" key="2">
    <source>
        <dbReference type="SMART" id="SM00005"/>
    </source>
</evidence>
<dbReference type="AlphaFoldDB" id="A0A4Z2EIB8"/>
<dbReference type="GO" id="GO:0005042">
    <property type="term" value="F:netrin receptor activity"/>
    <property type="evidence" value="ECO:0007669"/>
    <property type="project" value="InterPro"/>
</dbReference>
<keyword evidence="4" id="KW-1185">Reference proteome</keyword>
<dbReference type="SMART" id="SM00005">
    <property type="entry name" value="DEATH"/>
    <property type="match status" value="1"/>
</dbReference>
<protein>
    <submittedName>
        <fullName evidence="3">Netrin receptor UNC5A</fullName>
    </submittedName>
</protein>
<dbReference type="InterPro" id="IPR037936">
    <property type="entry name" value="UNC5A-D"/>
</dbReference>
<dbReference type="GO" id="GO:0033564">
    <property type="term" value="P:anterior/posterior axon guidance"/>
    <property type="evidence" value="ECO:0007669"/>
    <property type="project" value="TreeGrafter"/>
</dbReference>
<dbReference type="EMBL" id="SRLO01006743">
    <property type="protein sequence ID" value="TNN28573.1"/>
    <property type="molecule type" value="Genomic_DNA"/>
</dbReference>
<dbReference type="OrthoDB" id="5973910at2759"/>
<comment type="caution">
    <text evidence="3">The sequence shown here is derived from an EMBL/GenBank/DDBJ whole genome shotgun (WGS) entry which is preliminary data.</text>
</comment>
<evidence type="ECO:0000256" key="1">
    <source>
        <dbReference type="SAM" id="MobiDB-lite"/>
    </source>
</evidence>
<dbReference type="Gene3D" id="1.10.533.10">
    <property type="entry name" value="Death Domain, Fas"/>
    <property type="match status" value="1"/>
</dbReference>
<dbReference type="Pfam" id="PF17217">
    <property type="entry name" value="UPA"/>
    <property type="match status" value="1"/>
</dbReference>
<feature type="domain" description="Death" evidence="2">
    <location>
        <begin position="165"/>
        <end position="256"/>
    </location>
</feature>
<evidence type="ECO:0000313" key="4">
    <source>
        <dbReference type="Proteomes" id="UP000314294"/>
    </source>
</evidence>
<name>A0A4Z2EIB8_9TELE</name>
<gene>
    <name evidence="3" type="primary">UNC5A</name>
    <name evidence="3" type="ORF">EYF80_061281</name>
</gene>
<dbReference type="Pfam" id="PF00531">
    <property type="entry name" value="Death"/>
    <property type="match status" value="1"/>
</dbReference>